<name>A0A3P7JMM2_LITSI</name>
<protein>
    <submittedName>
        <fullName evidence="1">Uncharacterized protein</fullName>
    </submittedName>
</protein>
<dbReference type="OrthoDB" id="10253736at2759"/>
<reference evidence="1 2" key="1">
    <citation type="submission" date="2018-08" db="EMBL/GenBank/DDBJ databases">
        <authorList>
            <person name="Laetsch R D."/>
            <person name="Stevens L."/>
            <person name="Kumar S."/>
            <person name="Blaxter L. M."/>
        </authorList>
    </citation>
    <scope>NUCLEOTIDE SEQUENCE [LARGE SCALE GENOMIC DNA]</scope>
</reference>
<keyword evidence="2" id="KW-1185">Reference proteome</keyword>
<evidence type="ECO:0000313" key="2">
    <source>
        <dbReference type="Proteomes" id="UP000277928"/>
    </source>
</evidence>
<sequence length="119" mass="13858">METLQMELYEEKKNGVVLTTIYPYFVDTALISNNMTEPFSTFFDVIPLDKCVEEVLDAILKERMYYFIPQSLAFLCNAAKWFVKNIMCLKLTLYHMLTVKKISGLIDFLINFGENKSFA</sequence>
<accession>A0A3P7JMM2</accession>
<dbReference type="OMA" id="WFVKNIM"/>
<proteinExistence type="predicted"/>
<evidence type="ECO:0000313" key="1">
    <source>
        <dbReference type="EMBL" id="VDM92383.1"/>
    </source>
</evidence>
<dbReference type="AlphaFoldDB" id="A0A3P7JMM2"/>
<dbReference type="Proteomes" id="UP000277928">
    <property type="component" value="Unassembled WGS sequence"/>
</dbReference>
<gene>
    <name evidence="1" type="ORF">NLS_LOCUS9768</name>
</gene>
<dbReference type="STRING" id="42156.A0A3P7JMM2"/>
<organism evidence="1 2">
    <name type="scientific">Litomosoides sigmodontis</name>
    <name type="common">Filarial nematode worm</name>
    <dbReference type="NCBI Taxonomy" id="42156"/>
    <lineage>
        <taxon>Eukaryota</taxon>
        <taxon>Metazoa</taxon>
        <taxon>Ecdysozoa</taxon>
        <taxon>Nematoda</taxon>
        <taxon>Chromadorea</taxon>
        <taxon>Rhabditida</taxon>
        <taxon>Spirurina</taxon>
        <taxon>Spiruromorpha</taxon>
        <taxon>Filarioidea</taxon>
        <taxon>Onchocercidae</taxon>
        <taxon>Litomosoides</taxon>
    </lineage>
</organism>
<dbReference type="EMBL" id="UYRX01001913">
    <property type="protein sequence ID" value="VDM92383.1"/>
    <property type="molecule type" value="Genomic_DNA"/>
</dbReference>